<dbReference type="OrthoDB" id="3335358at2759"/>
<dbReference type="Proteomes" id="UP000198406">
    <property type="component" value="Unassembled WGS sequence"/>
</dbReference>
<sequence>MPTIIGKSHRVVDVEGVLSIDEYVGNVASQSDDISIAVVQVQQPSSEPWLTLQYDEWMVVLKEHLEIRYEGVDNEIQILTVRQGETVFIPIGERFRPVFPQAGATYVPVCIPAFRPDRCFREEEGASDIATKLAELHAQTECTVSSTSPTTVYHMCPKALWDKAVSSGKAYFPPTFAEDGYFTHATALPERLLPTANHFYTATEGEWICLELSTTALLDAGIVTKMEEPKPADYNNINRMKSTDINVSLKGLAGITVDSTKANNSHLTKAFVRIVRDGKVCATSSLSRPLQTSPTETNKAKIKRHVALWDDNVFSVPRDAELQIWLRLPSGKDQQIGVGNLKMQDGATDVKLREVRQKHGSPYRLDASGDAKLRMHVLAASSSSVALHHSGFEISPKETLQTISNCELSVDTINGSKVSLTRPDPPSIEADSFEPSVEQVFVPKTPDHSKDVNANSEQKSKNVKKKSPFAKLMGWGRSKKAYDSLPPVQSGQKTKEATKTASPVPAKQVKDTSPKKNFSAGTVTTPKKTVPEAKSPKQEKLATPKRNVSMVKVENDRLITTPNKIPSETQLQKNEATTPQQTTSPVQVQKEEFYTPRKVEAVARIQRDEEATPKRTGGVAHAKNDFETTSPEMDPIAQTKKELFPPKPTDTPEKTEKVGTKNNSPRMDPPDSAPEWPSSTLELAKKEVVAGAERSSSLMTTKMTNSAPPARPSEPISSPESPQLFMFSTPKADFRLRSKSNENDGFEQLDFSFPTPDFSRHTTPRMGSKQFRSPPTVEDRPATNDPKPLISQREDKVVSVSSDLPPELPRNEPESSHDRNQQSPPVTRTPTRDMDDYSLFSEEDSTFMAKPKQIFGLIKCCIMGDEDSIYGFDETLTFDETLGEDTVNSYDDTISTELPMNDWWCQGGLGGRSQTPSVLRRRQIWKERMQQIAEQNGDVKELFENESEANSTRAGDDEDTATNNEQQEEPGLKAVNAKEKPENSAMNAANSEVLGPMEPPSMSVKITP</sequence>
<dbReference type="InterPro" id="IPR011051">
    <property type="entry name" value="RmlC_Cupin_sf"/>
</dbReference>
<organism evidence="2 3">
    <name type="scientific">Fistulifera solaris</name>
    <name type="common">Oleaginous diatom</name>
    <dbReference type="NCBI Taxonomy" id="1519565"/>
    <lineage>
        <taxon>Eukaryota</taxon>
        <taxon>Sar</taxon>
        <taxon>Stramenopiles</taxon>
        <taxon>Ochrophyta</taxon>
        <taxon>Bacillariophyta</taxon>
        <taxon>Bacillariophyceae</taxon>
        <taxon>Bacillariophycidae</taxon>
        <taxon>Naviculales</taxon>
        <taxon>Naviculaceae</taxon>
        <taxon>Fistulifera</taxon>
    </lineage>
</organism>
<evidence type="ECO:0000313" key="2">
    <source>
        <dbReference type="EMBL" id="GAX28261.1"/>
    </source>
</evidence>
<feature type="compositionally biased region" description="Low complexity" evidence="1">
    <location>
        <begin position="713"/>
        <end position="722"/>
    </location>
</feature>
<evidence type="ECO:0000313" key="3">
    <source>
        <dbReference type="Proteomes" id="UP000198406"/>
    </source>
</evidence>
<feature type="region of interest" description="Disordered" evidence="1">
    <location>
        <begin position="935"/>
        <end position="1008"/>
    </location>
</feature>
<reference evidence="2 3" key="1">
    <citation type="journal article" date="2015" name="Plant Cell">
        <title>Oil accumulation by the oleaginous diatom Fistulifera solaris as revealed by the genome and transcriptome.</title>
        <authorList>
            <person name="Tanaka T."/>
            <person name="Maeda Y."/>
            <person name="Veluchamy A."/>
            <person name="Tanaka M."/>
            <person name="Abida H."/>
            <person name="Marechal E."/>
            <person name="Bowler C."/>
            <person name="Muto M."/>
            <person name="Sunaga Y."/>
            <person name="Tanaka M."/>
            <person name="Yoshino T."/>
            <person name="Taniguchi T."/>
            <person name="Fukuda Y."/>
            <person name="Nemoto M."/>
            <person name="Matsumoto M."/>
            <person name="Wong P.S."/>
            <person name="Aburatani S."/>
            <person name="Fujibuchi W."/>
        </authorList>
    </citation>
    <scope>NUCLEOTIDE SEQUENCE [LARGE SCALE GENOMIC DNA]</scope>
    <source>
        <strain evidence="2 3">JPCC DA0580</strain>
    </source>
</reference>
<dbReference type="AlphaFoldDB" id="A0A1Z5KQH4"/>
<feature type="compositionally biased region" description="Basic and acidic residues" evidence="1">
    <location>
        <begin position="809"/>
        <end position="820"/>
    </location>
</feature>
<gene>
    <name evidence="2" type="ORF">FisN_27Hh089</name>
</gene>
<feature type="compositionally biased region" description="Basic and acidic residues" evidence="1">
    <location>
        <begin position="639"/>
        <end position="659"/>
    </location>
</feature>
<dbReference type="SUPFAM" id="SSF51182">
    <property type="entry name" value="RmlC-like cupins"/>
    <property type="match status" value="1"/>
</dbReference>
<dbReference type="Gene3D" id="3.20.170.20">
    <property type="entry name" value="Protein of unknown function DUF952"/>
    <property type="match status" value="1"/>
</dbReference>
<proteinExistence type="predicted"/>
<dbReference type="Gene3D" id="2.60.120.10">
    <property type="entry name" value="Jelly Rolls"/>
    <property type="match status" value="1"/>
</dbReference>
<keyword evidence="3" id="KW-1185">Reference proteome</keyword>
<feature type="region of interest" description="Disordered" evidence="1">
    <location>
        <begin position="417"/>
        <end position="436"/>
    </location>
</feature>
<accession>A0A1Z5KQH4</accession>
<feature type="compositionally biased region" description="Polar residues" evidence="1">
    <location>
        <begin position="694"/>
        <end position="705"/>
    </location>
</feature>
<evidence type="ECO:0000256" key="1">
    <source>
        <dbReference type="SAM" id="MobiDB-lite"/>
    </source>
</evidence>
<name>A0A1Z5KQH4_FISSO</name>
<feature type="compositionally biased region" description="Polar residues" evidence="1">
    <location>
        <begin position="558"/>
        <end position="576"/>
    </location>
</feature>
<dbReference type="EMBL" id="BDSP01000271">
    <property type="protein sequence ID" value="GAX28261.1"/>
    <property type="molecule type" value="Genomic_DNA"/>
</dbReference>
<feature type="compositionally biased region" description="Basic and acidic residues" evidence="1">
    <location>
        <begin position="732"/>
        <end position="742"/>
    </location>
</feature>
<comment type="caution">
    <text evidence="2">The sequence shown here is derived from an EMBL/GenBank/DDBJ whole genome shotgun (WGS) entry which is preliminary data.</text>
</comment>
<feature type="region of interest" description="Disordered" evidence="1">
    <location>
        <begin position="443"/>
        <end position="836"/>
    </location>
</feature>
<dbReference type="InterPro" id="IPR014710">
    <property type="entry name" value="RmlC-like_jellyroll"/>
</dbReference>
<dbReference type="InParanoid" id="A0A1Z5KQH4"/>
<protein>
    <submittedName>
        <fullName evidence="2">Uncharacterized protein</fullName>
    </submittedName>
</protein>
<feature type="compositionally biased region" description="Low complexity" evidence="1">
    <location>
        <begin position="577"/>
        <end position="588"/>
    </location>
</feature>
<feature type="compositionally biased region" description="Polar residues" evidence="1">
    <location>
        <begin position="515"/>
        <end position="527"/>
    </location>
</feature>
<feature type="compositionally biased region" description="Basic and acidic residues" evidence="1">
    <location>
        <begin position="589"/>
        <end position="613"/>
    </location>
</feature>
<feature type="compositionally biased region" description="Basic and acidic residues" evidence="1">
    <location>
        <begin position="529"/>
        <end position="542"/>
    </location>
</feature>